<comment type="caution">
    <text evidence="1">The sequence shown here is derived from an EMBL/GenBank/DDBJ whole genome shotgun (WGS) entry which is preliminary data.</text>
</comment>
<evidence type="ECO:0000313" key="1">
    <source>
        <dbReference type="EMBL" id="KAK1689823.1"/>
    </source>
</evidence>
<evidence type="ECO:0000313" key="2">
    <source>
        <dbReference type="Proteomes" id="UP001224890"/>
    </source>
</evidence>
<dbReference type="RefSeq" id="XP_060433518.1">
    <property type="nucleotide sequence ID" value="XM_060574075.1"/>
</dbReference>
<dbReference type="GeneID" id="85458601"/>
<dbReference type="Proteomes" id="UP001224890">
    <property type="component" value="Unassembled WGS sequence"/>
</dbReference>
<proteinExistence type="predicted"/>
<dbReference type="EMBL" id="JAHMHR010000007">
    <property type="protein sequence ID" value="KAK1689823.1"/>
    <property type="molecule type" value="Genomic_DNA"/>
</dbReference>
<reference evidence="1" key="1">
    <citation type="submission" date="2021-06" db="EMBL/GenBank/DDBJ databases">
        <title>Comparative genomics, transcriptomics and evolutionary studies reveal genomic signatures of adaptation to plant cell wall in hemibiotrophic fungi.</title>
        <authorList>
            <consortium name="DOE Joint Genome Institute"/>
            <person name="Baroncelli R."/>
            <person name="Diaz J.F."/>
            <person name="Benocci T."/>
            <person name="Peng M."/>
            <person name="Battaglia E."/>
            <person name="Haridas S."/>
            <person name="Andreopoulos W."/>
            <person name="Labutti K."/>
            <person name="Pangilinan J."/>
            <person name="Floch G.L."/>
            <person name="Makela M.R."/>
            <person name="Henrissat B."/>
            <person name="Grigoriev I.V."/>
            <person name="Crouch J.A."/>
            <person name="De Vries R.P."/>
            <person name="Sukno S.A."/>
            <person name="Thon M.R."/>
        </authorList>
    </citation>
    <scope>NUCLEOTIDE SEQUENCE</scope>
    <source>
        <strain evidence="1">CBS 193.32</strain>
    </source>
</reference>
<name>A0AAJ0AT03_9PEZI</name>
<accession>A0AAJ0AT03</accession>
<protein>
    <submittedName>
        <fullName evidence="1">Uncharacterized protein</fullName>
    </submittedName>
</protein>
<gene>
    <name evidence="1" type="ORF">BDP55DRAFT_651701</name>
</gene>
<dbReference type="AlphaFoldDB" id="A0AAJ0AT03"/>
<keyword evidence="2" id="KW-1185">Reference proteome</keyword>
<sequence length="92" mass="10585">MPLPTVRLLQRPFSLLLRPICLTFMSGIGLCQVPTVPLFRSPRFITLCSSIKASASNWRSCHFIDLLRHLCHPRQVNREAGNKIVYRQPLQK</sequence>
<organism evidence="1 2">
    <name type="scientific">Colletotrichum godetiae</name>
    <dbReference type="NCBI Taxonomy" id="1209918"/>
    <lineage>
        <taxon>Eukaryota</taxon>
        <taxon>Fungi</taxon>
        <taxon>Dikarya</taxon>
        <taxon>Ascomycota</taxon>
        <taxon>Pezizomycotina</taxon>
        <taxon>Sordariomycetes</taxon>
        <taxon>Hypocreomycetidae</taxon>
        <taxon>Glomerellales</taxon>
        <taxon>Glomerellaceae</taxon>
        <taxon>Colletotrichum</taxon>
        <taxon>Colletotrichum acutatum species complex</taxon>
    </lineage>
</organism>